<evidence type="ECO:0000313" key="2">
    <source>
        <dbReference type="EMBL" id="KAK4295221.1"/>
    </source>
</evidence>
<proteinExistence type="predicted"/>
<keyword evidence="3" id="KW-1185">Reference proteome</keyword>
<sequence>MEGNRKTGWHKREKGTIGGGVEEGWRERETRGPLGGRWVGRDEEGPGSGSAIYSLTPAVAPPAPTHDKATMSPRHLLAWWWSGCGGTR</sequence>
<gene>
    <name evidence="2" type="ORF">Pmani_032200</name>
</gene>
<comment type="caution">
    <text evidence="2">The sequence shown here is derived from an EMBL/GenBank/DDBJ whole genome shotgun (WGS) entry which is preliminary data.</text>
</comment>
<dbReference type="EMBL" id="JAWZYT010004120">
    <property type="protein sequence ID" value="KAK4295221.1"/>
    <property type="molecule type" value="Genomic_DNA"/>
</dbReference>
<reference evidence="2" key="1">
    <citation type="submission" date="2023-11" db="EMBL/GenBank/DDBJ databases">
        <title>Genome assemblies of two species of porcelain crab, Petrolisthes cinctipes and Petrolisthes manimaculis (Anomura: Porcellanidae).</title>
        <authorList>
            <person name="Angst P."/>
        </authorList>
    </citation>
    <scope>NUCLEOTIDE SEQUENCE</scope>
    <source>
        <strain evidence="2">PB745_02</strain>
        <tissue evidence="2">Gill</tissue>
    </source>
</reference>
<feature type="region of interest" description="Disordered" evidence="1">
    <location>
        <begin position="1"/>
        <end position="69"/>
    </location>
</feature>
<dbReference type="AlphaFoldDB" id="A0AAE1TRV9"/>
<name>A0AAE1TRV9_9EUCA</name>
<dbReference type="Proteomes" id="UP001292094">
    <property type="component" value="Unassembled WGS sequence"/>
</dbReference>
<evidence type="ECO:0000256" key="1">
    <source>
        <dbReference type="SAM" id="MobiDB-lite"/>
    </source>
</evidence>
<evidence type="ECO:0000313" key="3">
    <source>
        <dbReference type="Proteomes" id="UP001292094"/>
    </source>
</evidence>
<organism evidence="2 3">
    <name type="scientific">Petrolisthes manimaculis</name>
    <dbReference type="NCBI Taxonomy" id="1843537"/>
    <lineage>
        <taxon>Eukaryota</taxon>
        <taxon>Metazoa</taxon>
        <taxon>Ecdysozoa</taxon>
        <taxon>Arthropoda</taxon>
        <taxon>Crustacea</taxon>
        <taxon>Multicrustacea</taxon>
        <taxon>Malacostraca</taxon>
        <taxon>Eumalacostraca</taxon>
        <taxon>Eucarida</taxon>
        <taxon>Decapoda</taxon>
        <taxon>Pleocyemata</taxon>
        <taxon>Anomura</taxon>
        <taxon>Galatheoidea</taxon>
        <taxon>Porcellanidae</taxon>
        <taxon>Petrolisthes</taxon>
    </lineage>
</organism>
<accession>A0AAE1TRV9</accession>
<protein>
    <submittedName>
        <fullName evidence="2">Uncharacterized protein</fullName>
    </submittedName>
</protein>